<dbReference type="Proteomes" id="UP001060336">
    <property type="component" value="Chromosome"/>
</dbReference>
<dbReference type="CDD" id="cd03293">
    <property type="entry name" value="ABC_NrtD_SsuB_transporters"/>
    <property type="match status" value="1"/>
</dbReference>
<protein>
    <submittedName>
        <fullName evidence="6">ABC transporter ATP-binding protein</fullName>
    </submittedName>
</protein>
<evidence type="ECO:0000256" key="2">
    <source>
        <dbReference type="ARBA" id="ARBA00022448"/>
    </source>
</evidence>
<comment type="similarity">
    <text evidence="1">Belongs to the ABC transporter superfamily.</text>
</comment>
<evidence type="ECO:0000259" key="5">
    <source>
        <dbReference type="PROSITE" id="PS50893"/>
    </source>
</evidence>
<dbReference type="KEGG" id="naci:NUH88_18675"/>
<dbReference type="GO" id="GO:0005524">
    <property type="term" value="F:ATP binding"/>
    <property type="evidence" value="ECO:0007669"/>
    <property type="project" value="UniProtKB-KW"/>
</dbReference>
<dbReference type="AlphaFoldDB" id="A0A9J7AVH7"/>
<sequence length="258" mass="27749">MAKLEFDNIRHSFAAAKMPSRVHAVGPIGFGVDAREFVAVVGPSGCGKSTLLRLAAGLIEPEAGTVRFEGDRVEGPSPRRGMVFQQPALFPWLTVRKNVSFGSRFRGLPGSDARELTDDLLSAVGLDGFESFYPNALSGGMQQRAALARTLAGGPELLLLDEPFGALDQQTRGQMQSWLAGLLADRGITALLVTHDIEEAVFLADRVLVMSGRPGRLLKDIRVRLPAARAERIRTAPDFVSHKAEILGALADQARPAL</sequence>
<dbReference type="EMBL" id="CP102480">
    <property type="protein sequence ID" value="UUX49413.1"/>
    <property type="molecule type" value="Genomic_DNA"/>
</dbReference>
<dbReference type="PANTHER" id="PTHR42788">
    <property type="entry name" value="TAURINE IMPORT ATP-BINDING PROTEIN-RELATED"/>
    <property type="match status" value="1"/>
</dbReference>
<name>A0A9J7AVH7_9PROT</name>
<dbReference type="PROSITE" id="PS50893">
    <property type="entry name" value="ABC_TRANSPORTER_2"/>
    <property type="match status" value="1"/>
</dbReference>
<evidence type="ECO:0000313" key="7">
    <source>
        <dbReference type="Proteomes" id="UP001060336"/>
    </source>
</evidence>
<evidence type="ECO:0000313" key="6">
    <source>
        <dbReference type="EMBL" id="UUX49413.1"/>
    </source>
</evidence>
<dbReference type="InterPro" id="IPR003593">
    <property type="entry name" value="AAA+_ATPase"/>
</dbReference>
<dbReference type="InterPro" id="IPR017871">
    <property type="entry name" value="ABC_transporter-like_CS"/>
</dbReference>
<dbReference type="SUPFAM" id="SSF52540">
    <property type="entry name" value="P-loop containing nucleoside triphosphate hydrolases"/>
    <property type="match status" value="1"/>
</dbReference>
<dbReference type="InterPro" id="IPR003439">
    <property type="entry name" value="ABC_transporter-like_ATP-bd"/>
</dbReference>
<dbReference type="Gene3D" id="3.40.50.300">
    <property type="entry name" value="P-loop containing nucleotide triphosphate hydrolases"/>
    <property type="match status" value="1"/>
</dbReference>
<keyword evidence="4 6" id="KW-0067">ATP-binding</keyword>
<dbReference type="PROSITE" id="PS00211">
    <property type="entry name" value="ABC_TRANSPORTER_1"/>
    <property type="match status" value="1"/>
</dbReference>
<dbReference type="SMART" id="SM00382">
    <property type="entry name" value="AAA"/>
    <property type="match status" value="1"/>
</dbReference>
<feature type="domain" description="ABC transporter" evidence="5">
    <location>
        <begin position="4"/>
        <end position="237"/>
    </location>
</feature>
<accession>A0A9J7AVH7</accession>
<gene>
    <name evidence="6" type="ORF">NUH88_18675</name>
</gene>
<evidence type="ECO:0000256" key="3">
    <source>
        <dbReference type="ARBA" id="ARBA00022741"/>
    </source>
</evidence>
<keyword evidence="7" id="KW-1185">Reference proteome</keyword>
<dbReference type="InterPro" id="IPR027417">
    <property type="entry name" value="P-loop_NTPase"/>
</dbReference>
<keyword evidence="3" id="KW-0547">Nucleotide-binding</keyword>
<evidence type="ECO:0000256" key="1">
    <source>
        <dbReference type="ARBA" id="ARBA00005417"/>
    </source>
</evidence>
<dbReference type="GO" id="GO:0016887">
    <property type="term" value="F:ATP hydrolysis activity"/>
    <property type="evidence" value="ECO:0007669"/>
    <property type="project" value="InterPro"/>
</dbReference>
<organism evidence="6 7">
    <name type="scientific">Nisaea acidiphila</name>
    <dbReference type="NCBI Taxonomy" id="1862145"/>
    <lineage>
        <taxon>Bacteria</taxon>
        <taxon>Pseudomonadati</taxon>
        <taxon>Pseudomonadota</taxon>
        <taxon>Alphaproteobacteria</taxon>
        <taxon>Rhodospirillales</taxon>
        <taxon>Thalassobaculaceae</taxon>
        <taxon>Nisaea</taxon>
    </lineage>
</organism>
<dbReference type="Pfam" id="PF00005">
    <property type="entry name" value="ABC_tran"/>
    <property type="match status" value="1"/>
</dbReference>
<keyword evidence="2" id="KW-0813">Transport</keyword>
<dbReference type="RefSeq" id="WP_257768052.1">
    <property type="nucleotide sequence ID" value="NZ_CP102480.1"/>
</dbReference>
<evidence type="ECO:0000256" key="4">
    <source>
        <dbReference type="ARBA" id="ARBA00022840"/>
    </source>
</evidence>
<dbReference type="InterPro" id="IPR050166">
    <property type="entry name" value="ABC_transporter_ATP-bind"/>
</dbReference>
<proteinExistence type="inferred from homology"/>
<dbReference type="PANTHER" id="PTHR42788:SF13">
    <property type="entry name" value="ALIPHATIC SULFONATES IMPORT ATP-BINDING PROTEIN SSUB"/>
    <property type="match status" value="1"/>
</dbReference>
<reference evidence="6" key="1">
    <citation type="submission" date="2022-08" db="EMBL/GenBank/DDBJ databases">
        <title>Nisaea acidiphila sp. nov., isolated from a marine algal debris and emended description of the genus Nisaea Urios et al. 2008.</title>
        <authorList>
            <person name="Kwon K."/>
        </authorList>
    </citation>
    <scope>NUCLEOTIDE SEQUENCE</scope>
    <source>
        <strain evidence="6">MEBiC11861</strain>
    </source>
</reference>